<dbReference type="RefSeq" id="WP_222869332.1">
    <property type="nucleotide sequence ID" value="NZ_CP143423.1"/>
</dbReference>
<sequence length="216" mass="23813">MIEVAAPPGSDSEERVNGIVDRPAAGRIAGWAIDRADPAAHVVVDIYFEEALIGQVPATDYRKDLQRNGIGTGRYGFKFDLPDGINPEMSFAIKAVARTKDNTFASLRGTGRMVPSEDPKVRMSQRAYLHTCTLRQEFLQLSRKLDAVVQDAKSTKGDSDILERIELVQARLESFVNQQPTHPLQPHNSGLKWAVAFALLLGISSFSFGILSFWLG</sequence>
<feature type="transmembrane region" description="Helical" evidence="1">
    <location>
        <begin position="193"/>
        <end position="215"/>
    </location>
</feature>
<name>A0ABZ2BLP9_9RHOB</name>
<dbReference type="EMBL" id="CP143423">
    <property type="protein sequence ID" value="WVX47059.1"/>
    <property type="molecule type" value="Genomic_DNA"/>
</dbReference>
<keyword evidence="1" id="KW-0472">Membrane</keyword>
<keyword evidence="1" id="KW-1133">Transmembrane helix</keyword>
<reference evidence="3" key="1">
    <citation type="submission" date="2024-01" db="EMBL/GenBank/DDBJ databases">
        <title>Roseobacter fucihabitans sp. nov., isolated from the brown alga Fucus spiralis.</title>
        <authorList>
            <person name="Hahnke S."/>
            <person name="Berger M."/>
            <person name="Schlingloff A."/>
            <person name="Athale I."/>
            <person name="Neumann-Schaal M."/>
            <person name="Adenaya A."/>
            <person name="Poehlein A."/>
            <person name="Daniel R."/>
            <person name="Pertersen J."/>
            <person name="Brinkhoff T."/>
        </authorList>
    </citation>
    <scope>NUCLEOTIDE SEQUENCE [LARGE SCALE GENOMIC DNA]</scope>
    <source>
        <strain evidence="3">B14</strain>
    </source>
</reference>
<evidence type="ECO:0000313" key="3">
    <source>
        <dbReference type="Proteomes" id="UP001318682"/>
    </source>
</evidence>
<organism evidence="2 3">
    <name type="scientific">Roseobacter fucihabitans</name>
    <dbReference type="NCBI Taxonomy" id="1537242"/>
    <lineage>
        <taxon>Bacteria</taxon>
        <taxon>Pseudomonadati</taxon>
        <taxon>Pseudomonadota</taxon>
        <taxon>Alphaproteobacteria</taxon>
        <taxon>Rhodobacterales</taxon>
        <taxon>Roseobacteraceae</taxon>
        <taxon>Roseobacter</taxon>
    </lineage>
</organism>
<keyword evidence="1" id="KW-0812">Transmembrane</keyword>
<evidence type="ECO:0000256" key="1">
    <source>
        <dbReference type="SAM" id="Phobius"/>
    </source>
</evidence>
<proteinExistence type="predicted"/>
<dbReference type="Proteomes" id="UP001318682">
    <property type="component" value="Chromosome"/>
</dbReference>
<evidence type="ECO:0000313" key="2">
    <source>
        <dbReference type="EMBL" id="WVX47059.1"/>
    </source>
</evidence>
<keyword evidence="3" id="KW-1185">Reference proteome</keyword>
<protein>
    <submittedName>
        <fullName evidence="2">Uncharacterized protein</fullName>
    </submittedName>
</protein>
<accession>A0ABZ2BLP9</accession>
<gene>
    <name evidence="2" type="ORF">ROLI_001230</name>
</gene>